<dbReference type="EMBL" id="LZYO01000280">
    <property type="protein sequence ID" value="ODH20522.1"/>
    <property type="molecule type" value="Genomic_DNA"/>
</dbReference>
<comment type="caution">
    <text evidence="1">The sequence shown here is derived from an EMBL/GenBank/DDBJ whole genome shotgun (WGS) entry which is preliminary data.</text>
</comment>
<feature type="non-terminal residue" evidence="1">
    <location>
        <position position="1"/>
    </location>
</feature>
<accession>A0A1D2J935</accession>
<reference evidence="1 2" key="1">
    <citation type="submission" date="2016-06" db="EMBL/GenBank/DDBJ databases">
        <authorList>
            <person name="Kjaerup R.B."/>
            <person name="Dalgaard T.S."/>
            <person name="Juul-Madsen H.R."/>
        </authorList>
    </citation>
    <scope>NUCLEOTIDE SEQUENCE [LARGE SCALE GENOMIC DNA]</scope>
    <source>
        <strain evidence="1 2">Pb300</strain>
    </source>
</reference>
<name>A0A1D2J935_PARBR</name>
<dbReference type="Proteomes" id="UP000242814">
    <property type="component" value="Unassembled WGS sequence"/>
</dbReference>
<protein>
    <submittedName>
        <fullName evidence="1">Uncharacterized protein</fullName>
    </submittedName>
</protein>
<dbReference type="AlphaFoldDB" id="A0A1D2J935"/>
<gene>
    <name evidence="1" type="ORF">ACO22_05885</name>
</gene>
<sequence length="43" mass="5181">NFIISTPLRVGKNWVSNLVTHCPELQTYYFRHYNHDWAKCVQT</sequence>
<evidence type="ECO:0000313" key="1">
    <source>
        <dbReference type="EMBL" id="ODH20522.1"/>
    </source>
</evidence>
<organism evidence="1 2">
    <name type="scientific">Paracoccidioides brasiliensis</name>
    <dbReference type="NCBI Taxonomy" id="121759"/>
    <lineage>
        <taxon>Eukaryota</taxon>
        <taxon>Fungi</taxon>
        <taxon>Dikarya</taxon>
        <taxon>Ascomycota</taxon>
        <taxon>Pezizomycotina</taxon>
        <taxon>Eurotiomycetes</taxon>
        <taxon>Eurotiomycetidae</taxon>
        <taxon>Onygenales</taxon>
        <taxon>Ajellomycetaceae</taxon>
        <taxon>Paracoccidioides</taxon>
    </lineage>
</organism>
<evidence type="ECO:0000313" key="2">
    <source>
        <dbReference type="Proteomes" id="UP000242814"/>
    </source>
</evidence>
<proteinExistence type="predicted"/>